<dbReference type="PRINTS" id="PR00081">
    <property type="entry name" value="GDHRDH"/>
</dbReference>
<dbReference type="SUPFAM" id="SSF51735">
    <property type="entry name" value="NAD(P)-binding Rossmann-fold domains"/>
    <property type="match status" value="1"/>
</dbReference>
<evidence type="ECO:0000256" key="2">
    <source>
        <dbReference type="ARBA" id="ARBA00023002"/>
    </source>
</evidence>
<evidence type="ECO:0000313" key="5">
    <source>
        <dbReference type="Proteomes" id="UP001141259"/>
    </source>
</evidence>
<proteinExistence type="inferred from homology"/>
<organism evidence="4 5">
    <name type="scientific">Umezawaea endophytica</name>
    <dbReference type="NCBI Taxonomy" id="1654476"/>
    <lineage>
        <taxon>Bacteria</taxon>
        <taxon>Bacillati</taxon>
        <taxon>Actinomycetota</taxon>
        <taxon>Actinomycetes</taxon>
        <taxon>Pseudonocardiales</taxon>
        <taxon>Pseudonocardiaceae</taxon>
        <taxon>Umezawaea</taxon>
    </lineage>
</organism>
<dbReference type="GO" id="GO:0016491">
    <property type="term" value="F:oxidoreductase activity"/>
    <property type="evidence" value="ECO:0007669"/>
    <property type="project" value="UniProtKB-KW"/>
</dbReference>
<dbReference type="InterPro" id="IPR020904">
    <property type="entry name" value="Sc_DH/Rdtase_CS"/>
</dbReference>
<gene>
    <name evidence="4" type="ORF">NZH93_02440</name>
</gene>
<dbReference type="PANTHER" id="PTHR43477:SF1">
    <property type="entry name" value="DIHYDROANTICAPSIN 7-DEHYDROGENASE"/>
    <property type="match status" value="1"/>
</dbReference>
<dbReference type="PROSITE" id="PS00061">
    <property type="entry name" value="ADH_SHORT"/>
    <property type="match status" value="1"/>
</dbReference>
<dbReference type="PRINTS" id="PR00080">
    <property type="entry name" value="SDRFAMILY"/>
</dbReference>
<dbReference type="CDD" id="cd05233">
    <property type="entry name" value="SDR_c"/>
    <property type="match status" value="1"/>
</dbReference>
<keyword evidence="5" id="KW-1185">Reference proteome</keyword>
<comment type="similarity">
    <text evidence="1">Belongs to the short-chain dehydrogenases/reductases (SDR) family.</text>
</comment>
<name>A0A9X3AD30_9PSEU</name>
<dbReference type="RefSeq" id="WP_259621206.1">
    <property type="nucleotide sequence ID" value="NZ_JANYMP010000001.1"/>
</dbReference>
<dbReference type="AlphaFoldDB" id="A0A9X3AD30"/>
<dbReference type="Pfam" id="PF13561">
    <property type="entry name" value="adh_short_C2"/>
    <property type="match status" value="1"/>
</dbReference>
<feature type="domain" description="Ketoreductase" evidence="3">
    <location>
        <begin position="3"/>
        <end position="138"/>
    </location>
</feature>
<dbReference type="SMART" id="SM00822">
    <property type="entry name" value="PKS_KR"/>
    <property type="match status" value="1"/>
</dbReference>
<dbReference type="EMBL" id="JANYMP010000001">
    <property type="protein sequence ID" value="MCS7475697.1"/>
    <property type="molecule type" value="Genomic_DNA"/>
</dbReference>
<dbReference type="PANTHER" id="PTHR43477">
    <property type="entry name" value="DIHYDROANTICAPSIN 7-DEHYDROGENASE"/>
    <property type="match status" value="1"/>
</dbReference>
<dbReference type="InterPro" id="IPR051122">
    <property type="entry name" value="SDR_DHRS6-like"/>
</dbReference>
<comment type="caution">
    <text evidence="4">The sequence shown here is derived from an EMBL/GenBank/DDBJ whole genome shotgun (WGS) entry which is preliminary data.</text>
</comment>
<keyword evidence="2" id="KW-0560">Oxidoreductase</keyword>
<sequence length="220" mass="22418">MTHTALVVGGAGGIGAACADWFRAAGGDVVVLDRALGHDAADPDSVAAVLSDVPRLDAVVHAAGSVGHGGIEDLDLAQWRRVLDDNLTSAVVVAKLALPLLADGGSVVLFSSVNGRHGGNRLSGPAYAVAKAGIIGLTRHLAKDQAHRRVRVNCVAPGPVATPMIDRLSDDELSALRATIPLDHITAPTEIAETVGWLCSPAAHSVTGATIDVNGGMWMG</sequence>
<dbReference type="Proteomes" id="UP001141259">
    <property type="component" value="Unassembled WGS sequence"/>
</dbReference>
<dbReference type="InterPro" id="IPR057326">
    <property type="entry name" value="KR_dom"/>
</dbReference>
<accession>A0A9X3AD30</accession>
<dbReference type="InterPro" id="IPR036291">
    <property type="entry name" value="NAD(P)-bd_dom_sf"/>
</dbReference>
<dbReference type="InterPro" id="IPR002347">
    <property type="entry name" value="SDR_fam"/>
</dbReference>
<dbReference type="Gene3D" id="3.40.50.720">
    <property type="entry name" value="NAD(P)-binding Rossmann-like Domain"/>
    <property type="match status" value="1"/>
</dbReference>
<evidence type="ECO:0000313" key="4">
    <source>
        <dbReference type="EMBL" id="MCS7475697.1"/>
    </source>
</evidence>
<evidence type="ECO:0000256" key="1">
    <source>
        <dbReference type="ARBA" id="ARBA00006484"/>
    </source>
</evidence>
<evidence type="ECO:0000259" key="3">
    <source>
        <dbReference type="SMART" id="SM00822"/>
    </source>
</evidence>
<protein>
    <submittedName>
        <fullName evidence="4">SDR family oxidoreductase</fullName>
    </submittedName>
</protein>
<reference evidence="4" key="1">
    <citation type="submission" date="2022-08" db="EMBL/GenBank/DDBJ databases">
        <authorList>
            <person name="Tistechok S."/>
            <person name="Samborskyy M."/>
            <person name="Roman I."/>
        </authorList>
    </citation>
    <scope>NUCLEOTIDE SEQUENCE</scope>
    <source>
        <strain evidence="4">DSM 103496</strain>
    </source>
</reference>